<accession>A0ABD5VA87</accession>
<comment type="caution">
    <text evidence="3">The sequence shown here is derived from an EMBL/GenBank/DDBJ whole genome shotgun (WGS) entry which is preliminary data.</text>
</comment>
<dbReference type="RefSeq" id="WP_336349323.1">
    <property type="nucleotide sequence ID" value="NZ_JAZAQL010000001.1"/>
</dbReference>
<dbReference type="Pfam" id="PF13519">
    <property type="entry name" value="VWA_2"/>
    <property type="match status" value="1"/>
</dbReference>
<dbReference type="InterPro" id="IPR002035">
    <property type="entry name" value="VWF_A"/>
</dbReference>
<feature type="domain" description="VWFA" evidence="2">
    <location>
        <begin position="171"/>
        <end position="372"/>
    </location>
</feature>
<dbReference type="SUPFAM" id="SSF53300">
    <property type="entry name" value="vWA-like"/>
    <property type="match status" value="1"/>
</dbReference>
<sequence length="587" mass="62756">MSPHSRRTVLSLATAATAALAGCSGRIADLPSLSDDGDGRGVDDWQYSPGDLGGDGGAGGGSNVTYQASAAGASADSASVGLAAGGAKDANTFRRNVENDYLPIPSSLSYEGLFYDYYFDTGDGGACSDLFCPRYAPAVTADPLSGETERYLSVGLNSGLDADSFDRKRLNLVLVLDVSGSMGSSFDRYYYDQYGNKQTVEDAGSESKMAVAKDALASLTEKLRPGDRLGVVLYNSGSAVAKPLNPVDETDMDAIRGHIREDVQPGGGTNLDAGMNDALDLLEPHADADQTTYENRMIVLTDAMPNVGMTSDEGLRGRLETAAVERNAHATFVGVGVDFNTEIVDEITSVRGANYYSVHSPAQFRERVVENFEYMVTPLVFDLSLELDADGYEIETVYGSSAADESTGEMLSVNTLFASPTSDGKTKGGVVLAKVSRTADASGDASLRLRASWADRTGERSERETTVEFPSGGPEQFANSGVRKAVLLSRYADLLKSWMVAERERDGEPESDGVPVYDGDHLGEWEQQSEPLTVSSAYRERFASFADHLEREMDVLGDDALEQELELLETLAAYGTATDSRRASSRV</sequence>
<dbReference type="InterPro" id="IPR051266">
    <property type="entry name" value="CLCR"/>
</dbReference>
<name>A0ABD5VA87_9EURY</name>
<keyword evidence="4" id="KW-1185">Reference proteome</keyword>
<organism evidence="3 4">
    <name type="scientific">Halorubellus litoreus</name>
    <dbReference type="NCBI Taxonomy" id="755308"/>
    <lineage>
        <taxon>Archaea</taxon>
        <taxon>Methanobacteriati</taxon>
        <taxon>Methanobacteriota</taxon>
        <taxon>Stenosarchaea group</taxon>
        <taxon>Halobacteria</taxon>
        <taxon>Halobacteriales</taxon>
        <taxon>Halorubellaceae</taxon>
        <taxon>Halorubellus</taxon>
    </lineage>
</organism>
<dbReference type="Gene3D" id="3.40.50.410">
    <property type="entry name" value="von Willebrand factor, type A domain"/>
    <property type="match status" value="1"/>
</dbReference>
<dbReference type="AlphaFoldDB" id="A0ABD5VA87"/>
<dbReference type="SMART" id="SM00327">
    <property type="entry name" value="VWA"/>
    <property type="match status" value="1"/>
</dbReference>
<dbReference type="InterPro" id="IPR036465">
    <property type="entry name" value="vWFA_dom_sf"/>
</dbReference>
<proteinExistence type="predicted"/>
<dbReference type="Proteomes" id="UP001596395">
    <property type="component" value="Unassembled WGS sequence"/>
</dbReference>
<dbReference type="PROSITE" id="PS50234">
    <property type="entry name" value="VWFA"/>
    <property type="match status" value="1"/>
</dbReference>
<dbReference type="EMBL" id="JBHSXN010000001">
    <property type="protein sequence ID" value="MFC6952339.1"/>
    <property type="molecule type" value="Genomic_DNA"/>
</dbReference>
<gene>
    <name evidence="3" type="ORF">ACFQGB_05650</name>
</gene>
<dbReference type="PANTHER" id="PTHR10579">
    <property type="entry name" value="CALCIUM-ACTIVATED CHLORIDE CHANNEL REGULATOR"/>
    <property type="match status" value="1"/>
</dbReference>
<evidence type="ECO:0000313" key="3">
    <source>
        <dbReference type="EMBL" id="MFC6952339.1"/>
    </source>
</evidence>
<dbReference type="PROSITE" id="PS51257">
    <property type="entry name" value="PROKAR_LIPOPROTEIN"/>
    <property type="match status" value="1"/>
</dbReference>
<evidence type="ECO:0000313" key="4">
    <source>
        <dbReference type="Proteomes" id="UP001596395"/>
    </source>
</evidence>
<reference evidence="3 4" key="1">
    <citation type="journal article" date="2019" name="Int. J. Syst. Evol. Microbiol.">
        <title>The Global Catalogue of Microorganisms (GCM) 10K type strain sequencing project: providing services to taxonomists for standard genome sequencing and annotation.</title>
        <authorList>
            <consortium name="The Broad Institute Genomics Platform"/>
            <consortium name="The Broad Institute Genome Sequencing Center for Infectious Disease"/>
            <person name="Wu L."/>
            <person name="Ma J."/>
        </authorList>
    </citation>
    <scope>NUCLEOTIDE SEQUENCE [LARGE SCALE GENOMIC DNA]</scope>
    <source>
        <strain evidence="3 4">GX26</strain>
    </source>
</reference>
<protein>
    <submittedName>
        <fullName evidence="3">VWA domain-containing protein</fullName>
    </submittedName>
</protein>
<feature type="region of interest" description="Disordered" evidence="1">
    <location>
        <begin position="32"/>
        <end position="59"/>
    </location>
</feature>
<evidence type="ECO:0000259" key="2">
    <source>
        <dbReference type="PROSITE" id="PS50234"/>
    </source>
</evidence>
<feature type="region of interest" description="Disordered" evidence="1">
    <location>
        <begin position="455"/>
        <end position="475"/>
    </location>
</feature>
<dbReference type="PANTHER" id="PTHR10579:SF43">
    <property type="entry name" value="ZINC FINGER (C3HC4-TYPE RING FINGER) FAMILY PROTEIN"/>
    <property type="match status" value="1"/>
</dbReference>
<evidence type="ECO:0000256" key="1">
    <source>
        <dbReference type="SAM" id="MobiDB-lite"/>
    </source>
</evidence>
<feature type="compositionally biased region" description="Basic and acidic residues" evidence="1">
    <location>
        <begin position="456"/>
        <end position="466"/>
    </location>
</feature>